<protein>
    <submittedName>
        <fullName evidence="2">Succinoglycan biosynthesis protein exov</fullName>
    </submittedName>
</protein>
<dbReference type="Pfam" id="PF04230">
    <property type="entry name" value="PS_pyruv_trans"/>
    <property type="match status" value="1"/>
</dbReference>
<name>A0A2T3NCT4_9GAMM</name>
<evidence type="ECO:0000313" key="3">
    <source>
        <dbReference type="Proteomes" id="UP000241346"/>
    </source>
</evidence>
<evidence type="ECO:0000313" key="2">
    <source>
        <dbReference type="EMBL" id="PSW11830.1"/>
    </source>
</evidence>
<dbReference type="Proteomes" id="UP000241346">
    <property type="component" value="Unassembled WGS sequence"/>
</dbReference>
<organism evidence="2 3">
    <name type="scientific">Photobacterium rosenbergii</name>
    <dbReference type="NCBI Taxonomy" id="294936"/>
    <lineage>
        <taxon>Bacteria</taxon>
        <taxon>Pseudomonadati</taxon>
        <taxon>Pseudomonadota</taxon>
        <taxon>Gammaproteobacteria</taxon>
        <taxon>Vibrionales</taxon>
        <taxon>Vibrionaceae</taxon>
        <taxon>Photobacterium</taxon>
    </lineage>
</organism>
<dbReference type="InterPro" id="IPR007345">
    <property type="entry name" value="Polysacch_pyruvyl_Trfase"/>
</dbReference>
<sequence>MKLEYCHSETYNFGDDLNPWLWPKLLGNTINESSETYFLGIGTILTKKRVNERLKDAKKLIIFSSGAWDEELPILDERCQVLGVRGPRTAHKLGLSTDKAIGDGAYLLRKVELPQPESKPSGIGFIPHHRSEDYINWQAVCEQAGLKFISAKQPVEDFLVALQGCEKVVTEAMHGAIVADALRIPWVGAKFSPAFNEEKWYDFSEHMGISLQLETLPFMSQFNMKIGKACENILKSALAKIFPTPNKWHRLPAIFKVATDDDLAILSKKLKAIADACPGQLSTDERVEEVTERQYQLIKTILL</sequence>
<accession>A0A2T3NCT4</accession>
<evidence type="ECO:0000259" key="1">
    <source>
        <dbReference type="Pfam" id="PF04230"/>
    </source>
</evidence>
<reference evidence="2 3" key="1">
    <citation type="submission" date="2018-03" db="EMBL/GenBank/DDBJ databases">
        <title>Whole genome sequencing of Histamine producing bacteria.</title>
        <authorList>
            <person name="Butler K."/>
        </authorList>
    </citation>
    <scope>NUCLEOTIDE SEQUENCE [LARGE SCALE GENOMIC DNA]</scope>
    <source>
        <strain evidence="2 3">DSM 19138</strain>
    </source>
</reference>
<gene>
    <name evidence="2" type="ORF">C9J01_15010</name>
</gene>
<dbReference type="EMBL" id="PYMB01000006">
    <property type="protein sequence ID" value="PSW11830.1"/>
    <property type="molecule type" value="Genomic_DNA"/>
</dbReference>
<feature type="domain" description="Polysaccharide pyruvyl transferase" evidence="1">
    <location>
        <begin position="60"/>
        <end position="188"/>
    </location>
</feature>
<proteinExistence type="predicted"/>
<dbReference type="RefSeq" id="WP_107298972.1">
    <property type="nucleotide sequence ID" value="NZ_PYMB01000006.1"/>
</dbReference>
<comment type="caution">
    <text evidence="2">The sequence shown here is derived from an EMBL/GenBank/DDBJ whole genome shotgun (WGS) entry which is preliminary data.</text>
</comment>
<dbReference type="AlphaFoldDB" id="A0A2T3NCT4"/>
<dbReference type="OrthoDB" id="9803627at2"/>